<dbReference type="OrthoDB" id="10183527at2759"/>
<dbReference type="InterPro" id="IPR030417">
    <property type="entry name" value="MS4A"/>
</dbReference>
<feature type="transmembrane region" description="Helical" evidence="2">
    <location>
        <begin position="59"/>
        <end position="80"/>
    </location>
</feature>
<protein>
    <submittedName>
        <fullName evidence="3">Uncharacterized protein</fullName>
    </submittedName>
</protein>
<proteinExistence type="predicted"/>
<organism evidence="3 4">
    <name type="scientific">Patiria miniata</name>
    <name type="common">Bat star</name>
    <name type="synonym">Asterina miniata</name>
    <dbReference type="NCBI Taxonomy" id="46514"/>
    <lineage>
        <taxon>Eukaryota</taxon>
        <taxon>Metazoa</taxon>
        <taxon>Echinodermata</taxon>
        <taxon>Eleutherozoa</taxon>
        <taxon>Asterozoa</taxon>
        <taxon>Asteroidea</taxon>
        <taxon>Valvatacea</taxon>
        <taxon>Valvatida</taxon>
        <taxon>Asterinidae</taxon>
        <taxon>Patiria</taxon>
    </lineage>
</organism>
<dbReference type="SUPFAM" id="SSF81995">
    <property type="entry name" value="beta-sandwich domain of Sec23/24"/>
    <property type="match status" value="1"/>
</dbReference>
<dbReference type="GeneID" id="119728105"/>
<feature type="region of interest" description="Disordered" evidence="1">
    <location>
        <begin position="1"/>
        <end position="24"/>
    </location>
</feature>
<evidence type="ECO:0000313" key="4">
    <source>
        <dbReference type="Proteomes" id="UP000887568"/>
    </source>
</evidence>
<accession>A0A913ZYG1</accession>
<keyword evidence="2" id="KW-0812">Transmembrane</keyword>
<evidence type="ECO:0000256" key="1">
    <source>
        <dbReference type="SAM" id="MobiDB-lite"/>
    </source>
</evidence>
<reference evidence="3" key="1">
    <citation type="submission" date="2022-11" db="UniProtKB">
        <authorList>
            <consortium name="EnsemblMetazoa"/>
        </authorList>
    </citation>
    <scope>IDENTIFICATION</scope>
</reference>
<feature type="region of interest" description="Disordered" evidence="1">
    <location>
        <begin position="222"/>
        <end position="249"/>
    </location>
</feature>
<feature type="compositionally biased region" description="Pro residues" evidence="1">
    <location>
        <begin position="8"/>
        <end position="19"/>
    </location>
</feature>
<feature type="transmembrane region" description="Helical" evidence="2">
    <location>
        <begin position="120"/>
        <end position="147"/>
    </location>
</feature>
<feature type="transmembrane region" description="Helical" evidence="2">
    <location>
        <begin position="167"/>
        <end position="186"/>
    </location>
</feature>
<name>A0A913ZYG1_PATMI</name>
<evidence type="ECO:0000313" key="3">
    <source>
        <dbReference type="EnsemblMetazoa" id="XP_038056106.1"/>
    </source>
</evidence>
<keyword evidence="2" id="KW-0472">Membrane</keyword>
<evidence type="ECO:0000256" key="2">
    <source>
        <dbReference type="SAM" id="Phobius"/>
    </source>
</evidence>
<dbReference type="AlphaFoldDB" id="A0A913ZYG1"/>
<dbReference type="PANTHER" id="PTHR23320">
    <property type="entry name" value="MEMBRANE-SPANNING 4-DOMAINS SUBFAMILY A MS4A -RELATED"/>
    <property type="match status" value="1"/>
</dbReference>
<dbReference type="PANTHER" id="PTHR23320:SF158">
    <property type="entry name" value="CREB-BINDING PROTEIN-LIKE ISOFORM X1"/>
    <property type="match status" value="1"/>
</dbReference>
<keyword evidence="2" id="KW-1133">Transmembrane helix</keyword>
<dbReference type="Proteomes" id="UP000887568">
    <property type="component" value="Unplaced"/>
</dbReference>
<sequence length="249" mass="25983">MEQQQPFQPQPIRPQPMQQPPQQYGQYAVGPPQYQGPCQPLLPPSTSCRPSRHSCAVKALAILQVLLGALASQIGVGILVVKSALYYTGASVWGAVLFYIPAGILGAISVTTTVPARRKGYAIACMVMSILAACASGANIALSSASISVDIRISDTVAAIALNSCNLFLSLFELVVAIVAAAYCCLVTGELHTANNTNIQYVPTYIPGGGMGQPPAYHNYGAPVSQTTTPTPSAPTPMPTPENEKVGLA</sequence>
<feature type="transmembrane region" description="Helical" evidence="2">
    <location>
        <begin position="86"/>
        <end position="108"/>
    </location>
</feature>
<keyword evidence="4" id="KW-1185">Reference proteome</keyword>
<dbReference type="RefSeq" id="XP_038056106.1">
    <property type="nucleotide sequence ID" value="XM_038200178.1"/>
</dbReference>
<dbReference type="EnsemblMetazoa" id="XM_038200178.1">
    <property type="protein sequence ID" value="XP_038056106.1"/>
    <property type="gene ID" value="LOC119728105"/>
</dbReference>